<comment type="subcellular location">
    <subcellularLocation>
        <location evidence="1">Nucleus</location>
    </subcellularLocation>
</comment>
<reference evidence="3" key="1">
    <citation type="submission" date="2025-08" db="UniProtKB">
        <authorList>
            <consortium name="RefSeq"/>
        </authorList>
    </citation>
    <scope>IDENTIFICATION</scope>
    <source>
        <tissue evidence="3">Whole organism</tissue>
    </source>
</reference>
<sequence>MPRRASKPPQRMKYSDRAITNALKMCNKNNKSRSSIRKTAKACGIPRTTLRSKLLEMYPNKIGRPTALSNLEESALSEGLQLCEEWGFPLTAEDVCDVVQNYLNTCEKRIKTFKNNRPGRDWIKSFLQRHPELSKRFCENVKRKRAAVSREIVMDYFTRLTVTLNDVPPENIVNYDETNFTDDPGVKLVIVRRGSRHPERVIDTSKSSTSVMFAVSGDGVMLPPYVVYKAIHLYDSWTEGGPQKHAITEHNQGGSTWLCLRIGFLKFVFHTSRAR</sequence>
<dbReference type="AlphaFoldDB" id="A0A9C6X4V5"/>
<evidence type="ECO:0000313" key="3">
    <source>
        <dbReference type="RefSeq" id="XP_052129196.1"/>
    </source>
</evidence>
<evidence type="ECO:0000256" key="1">
    <source>
        <dbReference type="ARBA" id="ARBA00004123"/>
    </source>
</evidence>
<dbReference type="KEGG" id="foc:127750768"/>
<dbReference type="GeneID" id="127750768"/>
<name>A0A9C6X4V5_FRAOC</name>
<dbReference type="Proteomes" id="UP000504606">
    <property type="component" value="Unplaced"/>
</dbReference>
<accession>A0A9C6X4V5</accession>
<proteinExistence type="predicted"/>
<dbReference type="SUPFAM" id="SSF46689">
    <property type="entry name" value="Homeodomain-like"/>
    <property type="match status" value="1"/>
</dbReference>
<organism evidence="2 3">
    <name type="scientific">Frankliniella occidentalis</name>
    <name type="common">Western flower thrips</name>
    <name type="synonym">Euthrips occidentalis</name>
    <dbReference type="NCBI Taxonomy" id="133901"/>
    <lineage>
        <taxon>Eukaryota</taxon>
        <taxon>Metazoa</taxon>
        <taxon>Ecdysozoa</taxon>
        <taxon>Arthropoda</taxon>
        <taxon>Hexapoda</taxon>
        <taxon>Insecta</taxon>
        <taxon>Pterygota</taxon>
        <taxon>Neoptera</taxon>
        <taxon>Paraneoptera</taxon>
        <taxon>Thysanoptera</taxon>
        <taxon>Terebrantia</taxon>
        <taxon>Thripoidea</taxon>
        <taxon>Thripidae</taxon>
        <taxon>Frankliniella</taxon>
    </lineage>
</organism>
<protein>
    <submittedName>
        <fullName evidence="3">Uncharacterized protein LOC127750768</fullName>
    </submittedName>
</protein>
<dbReference type="InterPro" id="IPR009057">
    <property type="entry name" value="Homeodomain-like_sf"/>
</dbReference>
<gene>
    <name evidence="3" type="primary">LOC127750768</name>
</gene>
<evidence type="ECO:0000313" key="2">
    <source>
        <dbReference type="Proteomes" id="UP000504606"/>
    </source>
</evidence>
<dbReference type="RefSeq" id="XP_052129196.1">
    <property type="nucleotide sequence ID" value="XM_052273236.1"/>
</dbReference>
<dbReference type="OrthoDB" id="8193167at2759"/>
<keyword evidence="2" id="KW-1185">Reference proteome</keyword>
<dbReference type="GO" id="GO:0005634">
    <property type="term" value="C:nucleus"/>
    <property type="evidence" value="ECO:0007669"/>
    <property type="project" value="UniProtKB-SubCell"/>
</dbReference>
<dbReference type="Gene3D" id="1.10.10.60">
    <property type="entry name" value="Homeodomain-like"/>
    <property type="match status" value="1"/>
</dbReference>